<dbReference type="InterPro" id="IPR036597">
    <property type="entry name" value="Fido-like_dom_sf"/>
</dbReference>
<dbReference type="Pfam" id="PF02661">
    <property type="entry name" value="Fic"/>
    <property type="match status" value="1"/>
</dbReference>
<gene>
    <name evidence="2" type="ORF">SHI21_08695</name>
</gene>
<dbReference type="PANTHER" id="PTHR39426">
    <property type="entry name" value="HOMOLOGY TO DEATH-ON-CURING PROTEIN OF PHAGE P1"/>
    <property type="match status" value="1"/>
</dbReference>
<reference evidence="2 3" key="1">
    <citation type="submission" date="2023-11" db="EMBL/GenBank/DDBJ databases">
        <title>A Novel Polar Bacteriovorax (B. antarcticus) Isolated from the Biocrust in Antarctica.</title>
        <authorList>
            <person name="Mun W."/>
            <person name="Choi S.Y."/>
            <person name="Mitchell R.J."/>
        </authorList>
    </citation>
    <scope>NUCLEOTIDE SEQUENCE [LARGE SCALE GENOMIC DNA]</scope>
    <source>
        <strain evidence="2 3">PP10</strain>
    </source>
</reference>
<organism evidence="2 3">
    <name type="scientific">Bacteriovorax antarcticus</name>
    <dbReference type="NCBI Taxonomy" id="3088717"/>
    <lineage>
        <taxon>Bacteria</taxon>
        <taxon>Pseudomonadati</taxon>
        <taxon>Bdellovibrionota</taxon>
        <taxon>Bacteriovoracia</taxon>
        <taxon>Bacteriovoracales</taxon>
        <taxon>Bacteriovoracaceae</taxon>
        <taxon>Bacteriovorax</taxon>
    </lineage>
</organism>
<comment type="caution">
    <text evidence="2">The sequence shown here is derived from an EMBL/GenBank/DDBJ whole genome shotgun (WGS) entry which is preliminary data.</text>
</comment>
<dbReference type="RefSeq" id="WP_323575967.1">
    <property type="nucleotide sequence ID" value="NZ_JAYGJQ010000001.1"/>
</dbReference>
<evidence type="ECO:0000259" key="1">
    <source>
        <dbReference type="PROSITE" id="PS51459"/>
    </source>
</evidence>
<dbReference type="NCBIfam" id="TIGR01550">
    <property type="entry name" value="DOC_P1"/>
    <property type="match status" value="1"/>
</dbReference>
<dbReference type="Gene3D" id="1.20.120.1870">
    <property type="entry name" value="Fic/DOC protein, Fido domain"/>
    <property type="match status" value="1"/>
</dbReference>
<evidence type="ECO:0000313" key="2">
    <source>
        <dbReference type="EMBL" id="MEA9356278.1"/>
    </source>
</evidence>
<dbReference type="InterPro" id="IPR053737">
    <property type="entry name" value="Type_II_TA_Toxin"/>
</dbReference>
<dbReference type="Proteomes" id="UP001302274">
    <property type="component" value="Unassembled WGS sequence"/>
</dbReference>
<sequence>MKIKVPTVENVIQTNKFVCNEKGQISHLLDRGKIESAISTAFYPGSEPFENGGVARLAGSLCFYLTKIHAFLDGNKRTATLAAIIFMNANGWDLSYPDNDEDEFSELAKIINQAAASEISRGELIEWFELHKILID</sequence>
<dbReference type="InterPro" id="IPR006440">
    <property type="entry name" value="Doc"/>
</dbReference>
<name>A0ABU5VTA3_9BACT</name>
<keyword evidence="3" id="KW-1185">Reference proteome</keyword>
<evidence type="ECO:0000313" key="3">
    <source>
        <dbReference type="Proteomes" id="UP001302274"/>
    </source>
</evidence>
<dbReference type="PANTHER" id="PTHR39426:SF1">
    <property type="entry name" value="HOMOLOGY TO DEATH-ON-CURING PROTEIN OF PHAGE P1"/>
    <property type="match status" value="1"/>
</dbReference>
<dbReference type="PROSITE" id="PS51459">
    <property type="entry name" value="FIDO"/>
    <property type="match status" value="1"/>
</dbReference>
<feature type="domain" description="Fido" evidence="1">
    <location>
        <begin position="6"/>
        <end position="130"/>
    </location>
</feature>
<dbReference type="EMBL" id="JAYGJQ010000001">
    <property type="protein sequence ID" value="MEA9356278.1"/>
    <property type="molecule type" value="Genomic_DNA"/>
</dbReference>
<accession>A0ABU5VTA3</accession>
<protein>
    <submittedName>
        <fullName evidence="2">Type II toxin-antitoxin system death-on-curing family toxin</fullName>
    </submittedName>
</protein>
<dbReference type="SUPFAM" id="SSF140931">
    <property type="entry name" value="Fic-like"/>
    <property type="match status" value="1"/>
</dbReference>
<proteinExistence type="predicted"/>
<dbReference type="InterPro" id="IPR003812">
    <property type="entry name" value="Fido"/>
</dbReference>